<gene>
    <name evidence="4" type="ORF">MA16_Dca006831</name>
</gene>
<evidence type="ECO:0000313" key="4">
    <source>
        <dbReference type="EMBL" id="PKU66503.1"/>
    </source>
</evidence>
<feature type="compositionally biased region" description="Polar residues" evidence="2">
    <location>
        <begin position="220"/>
        <end position="232"/>
    </location>
</feature>
<dbReference type="PROSITE" id="PS50102">
    <property type="entry name" value="RRM"/>
    <property type="match status" value="1"/>
</dbReference>
<dbReference type="InterPro" id="IPR000504">
    <property type="entry name" value="RRM_dom"/>
</dbReference>
<dbReference type="InterPro" id="IPR035979">
    <property type="entry name" value="RBD_domain_sf"/>
</dbReference>
<dbReference type="Gene3D" id="3.30.70.330">
    <property type="match status" value="1"/>
</dbReference>
<dbReference type="STRING" id="906689.A0A2I0VSW8"/>
<dbReference type="CDD" id="cd12246">
    <property type="entry name" value="RRM1_U1A_like"/>
    <property type="match status" value="1"/>
</dbReference>
<feature type="compositionally biased region" description="Basic and acidic residues" evidence="2">
    <location>
        <begin position="233"/>
        <end position="249"/>
    </location>
</feature>
<dbReference type="AlphaFoldDB" id="A0A2I0VSW8"/>
<proteinExistence type="predicted"/>
<accession>A0A2I0VSW8</accession>
<feature type="region of interest" description="Disordered" evidence="2">
    <location>
        <begin position="183"/>
        <end position="282"/>
    </location>
</feature>
<dbReference type="GO" id="GO:0003723">
    <property type="term" value="F:RNA binding"/>
    <property type="evidence" value="ECO:0007669"/>
    <property type="project" value="UniProtKB-UniRule"/>
</dbReference>
<keyword evidence="5" id="KW-1185">Reference proteome</keyword>
<feature type="compositionally biased region" description="Polar residues" evidence="2">
    <location>
        <begin position="262"/>
        <end position="274"/>
    </location>
</feature>
<dbReference type="GO" id="GO:1990904">
    <property type="term" value="C:ribonucleoprotein complex"/>
    <property type="evidence" value="ECO:0007669"/>
    <property type="project" value="UniProtKB-KW"/>
</dbReference>
<reference evidence="4 5" key="1">
    <citation type="journal article" date="2016" name="Sci. Rep.">
        <title>The Dendrobium catenatum Lindl. genome sequence provides insights into polysaccharide synthase, floral development and adaptive evolution.</title>
        <authorList>
            <person name="Zhang G.Q."/>
            <person name="Xu Q."/>
            <person name="Bian C."/>
            <person name="Tsai W.C."/>
            <person name="Yeh C.M."/>
            <person name="Liu K.W."/>
            <person name="Yoshida K."/>
            <person name="Zhang L.S."/>
            <person name="Chang S.B."/>
            <person name="Chen F."/>
            <person name="Shi Y."/>
            <person name="Su Y.Y."/>
            <person name="Zhang Y.Q."/>
            <person name="Chen L.J."/>
            <person name="Yin Y."/>
            <person name="Lin M."/>
            <person name="Huang H."/>
            <person name="Deng H."/>
            <person name="Wang Z.W."/>
            <person name="Zhu S.L."/>
            <person name="Zhao X."/>
            <person name="Deng C."/>
            <person name="Niu S.C."/>
            <person name="Huang J."/>
            <person name="Wang M."/>
            <person name="Liu G.H."/>
            <person name="Yang H.J."/>
            <person name="Xiao X.J."/>
            <person name="Hsiao Y.Y."/>
            <person name="Wu W.L."/>
            <person name="Chen Y.Y."/>
            <person name="Mitsuda N."/>
            <person name="Ohme-Takagi M."/>
            <person name="Luo Y.B."/>
            <person name="Van de Peer Y."/>
            <person name="Liu Z.J."/>
        </authorList>
    </citation>
    <scope>NUCLEOTIDE SEQUENCE [LARGE SCALE GENOMIC DNA]</scope>
    <source>
        <tissue evidence="4">The whole plant</tissue>
    </source>
</reference>
<evidence type="ECO:0000256" key="2">
    <source>
        <dbReference type="SAM" id="MobiDB-lite"/>
    </source>
</evidence>
<evidence type="ECO:0000313" key="5">
    <source>
        <dbReference type="Proteomes" id="UP000233837"/>
    </source>
</evidence>
<dbReference type="Proteomes" id="UP000233837">
    <property type="component" value="Unassembled WGS sequence"/>
</dbReference>
<evidence type="ECO:0000256" key="1">
    <source>
        <dbReference type="PROSITE-ProRule" id="PRU00176"/>
    </source>
</evidence>
<feature type="domain" description="RRM" evidence="3">
    <location>
        <begin position="96"/>
        <end position="190"/>
    </location>
</feature>
<dbReference type="InterPro" id="IPR012677">
    <property type="entry name" value="Nucleotide-bd_a/b_plait_sf"/>
</dbReference>
<keyword evidence="1" id="KW-0694">RNA-binding</keyword>
<protein>
    <submittedName>
        <fullName evidence="4">U1 small nuclear ribonucleoprotein A</fullName>
    </submittedName>
</protein>
<dbReference type="SUPFAM" id="SSF54928">
    <property type="entry name" value="RNA-binding domain, RBD"/>
    <property type="match status" value="1"/>
</dbReference>
<dbReference type="EMBL" id="KZ503267">
    <property type="protein sequence ID" value="PKU66503.1"/>
    <property type="molecule type" value="Genomic_DNA"/>
</dbReference>
<reference evidence="4 5" key="2">
    <citation type="journal article" date="2017" name="Nature">
        <title>The Apostasia genome and the evolution of orchids.</title>
        <authorList>
            <person name="Zhang G.Q."/>
            <person name="Liu K.W."/>
            <person name="Li Z."/>
            <person name="Lohaus R."/>
            <person name="Hsiao Y.Y."/>
            <person name="Niu S.C."/>
            <person name="Wang J.Y."/>
            <person name="Lin Y.C."/>
            <person name="Xu Q."/>
            <person name="Chen L.J."/>
            <person name="Yoshida K."/>
            <person name="Fujiwara S."/>
            <person name="Wang Z.W."/>
            <person name="Zhang Y.Q."/>
            <person name="Mitsuda N."/>
            <person name="Wang M."/>
            <person name="Liu G.H."/>
            <person name="Pecoraro L."/>
            <person name="Huang H.X."/>
            <person name="Xiao X.J."/>
            <person name="Lin M."/>
            <person name="Wu X.Y."/>
            <person name="Wu W.L."/>
            <person name="Chen Y.Y."/>
            <person name="Chang S.B."/>
            <person name="Sakamoto S."/>
            <person name="Ohme-Takagi M."/>
            <person name="Yagi M."/>
            <person name="Zeng S.J."/>
            <person name="Shen C.Y."/>
            <person name="Yeh C.M."/>
            <person name="Luo Y.B."/>
            <person name="Tsai W.C."/>
            <person name="Van de Peer Y."/>
            <person name="Liu Z.J."/>
        </authorList>
    </citation>
    <scope>NUCLEOTIDE SEQUENCE [LARGE SCALE GENOMIC DNA]</scope>
    <source>
        <tissue evidence="4">The whole plant</tissue>
    </source>
</reference>
<evidence type="ECO:0000259" key="3">
    <source>
        <dbReference type="PROSITE" id="PS50102"/>
    </source>
</evidence>
<organism evidence="4 5">
    <name type="scientific">Dendrobium catenatum</name>
    <dbReference type="NCBI Taxonomy" id="906689"/>
    <lineage>
        <taxon>Eukaryota</taxon>
        <taxon>Viridiplantae</taxon>
        <taxon>Streptophyta</taxon>
        <taxon>Embryophyta</taxon>
        <taxon>Tracheophyta</taxon>
        <taxon>Spermatophyta</taxon>
        <taxon>Magnoliopsida</taxon>
        <taxon>Liliopsida</taxon>
        <taxon>Asparagales</taxon>
        <taxon>Orchidaceae</taxon>
        <taxon>Epidendroideae</taxon>
        <taxon>Malaxideae</taxon>
        <taxon>Dendrobiinae</taxon>
        <taxon>Dendrobium</taxon>
    </lineage>
</organism>
<keyword evidence="4" id="KW-0687">Ribonucleoprotein</keyword>
<dbReference type="Pfam" id="PF00076">
    <property type="entry name" value="RRM_1"/>
    <property type="match status" value="1"/>
</dbReference>
<sequence>MSIATSGGETLAISTNMTIYINNLNEKIKLEGEFPTIPSPLAFSFLCEYWIAAHKALFLPVPHGTGPGANRGGNLRLFLEELSCCFPKIDWKYLRSTVVSYRVPLKLCAITRYSILTKLKKSLHAVFSQFGKILEVLAFKTLKHKGQAWVVFEDVASATEALKRMQGFPFYDKPMIEMKGQEAYLQNPKSQRTKPRNQPGTAYRGISTGNQAAAAKEQSHGTSQRQHTVESAQETRRQQPKNKATEPARDSTPWNQHRKPGGSSQRTKPRNQPETAHRLHPNALEPFKDHHSIAQTNLTMRIQYAKTKSDIIAKADGTFVPRERRRPDDKELKAIFPRPVLLLSFYSWDARSISVAAVSLI</sequence>
<name>A0A2I0VSW8_9ASPA</name>